<dbReference type="GO" id="GO:0008776">
    <property type="term" value="F:acetate kinase activity"/>
    <property type="evidence" value="ECO:0007669"/>
    <property type="project" value="UniProtKB-UniRule"/>
</dbReference>
<keyword evidence="3 7" id="KW-0479">Metal-binding</keyword>
<dbReference type="GO" id="GO:0000287">
    <property type="term" value="F:magnesium ion binding"/>
    <property type="evidence" value="ECO:0007669"/>
    <property type="project" value="UniProtKB-UniRule"/>
</dbReference>
<reference evidence="9 10" key="1">
    <citation type="submission" date="2019-01" db="EMBL/GenBank/DDBJ databases">
        <authorList>
            <consortium name="Pathogen Informatics"/>
        </authorList>
    </citation>
    <scope>NUCLEOTIDE SEQUENCE [LARGE SCALE GENOMIC DNA]</scope>
    <source>
        <strain evidence="9 10">NCTC10172</strain>
    </source>
</reference>
<keyword evidence="2 7" id="KW-0808">Transferase</keyword>
<dbReference type="EMBL" id="LR215050">
    <property type="protein sequence ID" value="VEU82711.1"/>
    <property type="molecule type" value="Genomic_DNA"/>
</dbReference>
<dbReference type="CDD" id="cd24010">
    <property type="entry name" value="ASKHA_NBD_AcK_PK"/>
    <property type="match status" value="1"/>
</dbReference>
<sequence>MKVIAVNAGSSSLKFQLLQMPEEIELASGIVERIGKSDAIFQMKFNGEKHKLVLEILNHKDAADIVIKNLLDYGVIKDLKEINGVGHRIVQGGETFKDSVLVTDEVIKQISDLSDLAPLHNPANVTGILSFKEVLNEVPHVAVFDTTFHQTMEPINYLYATPYEWYENHKVRKYGFHGTSHQYVSHRAAEILNNPKAKIVVAHIGNGASLSAVKDLKSVNTSMGLTPLDGLPMGTRSGAIDPAILGYIAKKENMSLEEVLEALNKKSGYLGVSGLSNDSRDLEEAIKQGHERAKLAIDLQVKSIVNYIAQYYVELGGLDAICFTAGIGENASDFREQIVEKLAPLGVILDKEANKLRGERLISTPESKVKVFIIPTNEEVMIARDVLRVGFQA</sequence>
<evidence type="ECO:0000256" key="8">
    <source>
        <dbReference type="RuleBase" id="RU003835"/>
    </source>
</evidence>
<feature type="site" description="Transition state stabilizer" evidence="7">
    <location>
        <position position="236"/>
    </location>
</feature>
<evidence type="ECO:0000256" key="2">
    <source>
        <dbReference type="ARBA" id="ARBA00022679"/>
    </source>
</evidence>
<comment type="cofactor">
    <cofactor evidence="7">
        <name>Mg(2+)</name>
        <dbReference type="ChEBI" id="CHEBI:18420"/>
    </cofactor>
    <cofactor evidence="7">
        <name>Mn(2+)</name>
        <dbReference type="ChEBI" id="CHEBI:29035"/>
    </cofactor>
    <text evidence="7">Mg(2+). Can also accept Mn(2+).</text>
</comment>
<comment type="pathway">
    <text evidence="7">Metabolic intermediate biosynthesis; acetyl-CoA biosynthesis; acetyl-CoA from acetate: step 1/2.</text>
</comment>
<keyword evidence="4 7" id="KW-0547">Nucleotide-binding</keyword>
<feature type="binding site" evidence="7">
    <location>
        <begin position="203"/>
        <end position="207"/>
    </location>
    <ligand>
        <name>ATP</name>
        <dbReference type="ChEBI" id="CHEBI:30616"/>
    </ligand>
</feature>
<dbReference type="InterPro" id="IPR043129">
    <property type="entry name" value="ATPase_NBD"/>
</dbReference>
<comment type="subunit">
    <text evidence="7">Homodimer.</text>
</comment>
<evidence type="ECO:0000313" key="9">
    <source>
        <dbReference type="EMBL" id="VEU82711.1"/>
    </source>
</evidence>
<feature type="site" description="Transition state stabilizer" evidence="7">
    <location>
        <position position="177"/>
    </location>
</feature>
<dbReference type="GO" id="GO:0006083">
    <property type="term" value="P:acetate metabolic process"/>
    <property type="evidence" value="ECO:0007669"/>
    <property type="project" value="TreeGrafter"/>
</dbReference>
<dbReference type="PRINTS" id="PR00471">
    <property type="entry name" value="ACETATEKNASE"/>
</dbReference>
<dbReference type="AlphaFoldDB" id="A0A449BJR8"/>
<dbReference type="Pfam" id="PF00871">
    <property type="entry name" value="Acetate_kinase"/>
    <property type="match status" value="1"/>
</dbReference>
<dbReference type="InterPro" id="IPR004372">
    <property type="entry name" value="Ac/propionate_kinase"/>
</dbReference>
<evidence type="ECO:0000256" key="1">
    <source>
        <dbReference type="ARBA" id="ARBA00008748"/>
    </source>
</evidence>
<dbReference type="PROSITE" id="PS01075">
    <property type="entry name" value="ACETATE_KINASE_1"/>
    <property type="match status" value="1"/>
</dbReference>
<dbReference type="UniPathway" id="UPA00340">
    <property type="reaction ID" value="UER00458"/>
</dbReference>
<evidence type="ECO:0000256" key="3">
    <source>
        <dbReference type="ARBA" id="ARBA00022723"/>
    </source>
</evidence>
<organism evidence="9 10">
    <name type="scientific">Acholeplasma hippikon</name>
    <dbReference type="NCBI Taxonomy" id="264636"/>
    <lineage>
        <taxon>Bacteria</taxon>
        <taxon>Bacillati</taxon>
        <taxon>Mycoplasmatota</taxon>
        <taxon>Mollicutes</taxon>
        <taxon>Acholeplasmatales</taxon>
        <taxon>Acholeplasmataceae</taxon>
        <taxon>Acholeplasma</taxon>
    </lineage>
</organism>
<dbReference type="PANTHER" id="PTHR21060:SF15">
    <property type="entry name" value="ACETATE KINASE-RELATED"/>
    <property type="match status" value="1"/>
</dbReference>
<dbReference type="SUPFAM" id="SSF53067">
    <property type="entry name" value="Actin-like ATPase domain"/>
    <property type="match status" value="2"/>
</dbReference>
<feature type="active site" description="Proton donor/acceptor" evidence="7">
    <location>
        <position position="145"/>
    </location>
</feature>
<evidence type="ECO:0000256" key="7">
    <source>
        <dbReference type="HAMAP-Rule" id="MF_00020"/>
    </source>
</evidence>
<gene>
    <name evidence="9" type="primary">ackA_2</name>
    <name evidence="7" type="synonym">ackA</name>
    <name evidence="9" type="ORF">NCTC10172_00731</name>
</gene>
<dbReference type="Gene3D" id="3.30.420.40">
    <property type="match status" value="2"/>
</dbReference>
<keyword evidence="10" id="KW-1185">Reference proteome</keyword>
<feature type="binding site" evidence="7">
    <location>
        <position position="88"/>
    </location>
    <ligand>
        <name>substrate</name>
    </ligand>
</feature>
<evidence type="ECO:0000256" key="6">
    <source>
        <dbReference type="ARBA" id="ARBA00022840"/>
    </source>
</evidence>
<dbReference type="PANTHER" id="PTHR21060">
    <property type="entry name" value="ACETATE KINASE"/>
    <property type="match status" value="1"/>
</dbReference>
<dbReference type="GO" id="GO:0006085">
    <property type="term" value="P:acetyl-CoA biosynthetic process"/>
    <property type="evidence" value="ECO:0007669"/>
    <property type="project" value="UniProtKB-UniRule"/>
</dbReference>
<protein>
    <recommendedName>
        <fullName evidence="7">Acetate kinase</fullName>
        <ecNumber evidence="7">2.7.2.1</ecNumber>
    </recommendedName>
    <alternativeName>
        <fullName evidence="7">Acetokinase</fullName>
    </alternativeName>
</protein>
<dbReference type="RefSeq" id="WP_035368125.1">
    <property type="nucleotide sequence ID" value="NZ_LR215050.1"/>
</dbReference>
<feature type="binding site" evidence="7">
    <location>
        <begin position="278"/>
        <end position="280"/>
    </location>
    <ligand>
        <name>ATP</name>
        <dbReference type="ChEBI" id="CHEBI:30616"/>
    </ligand>
</feature>
<comment type="catalytic activity">
    <reaction evidence="7">
        <text>acetate + ATP = acetyl phosphate + ADP</text>
        <dbReference type="Rhea" id="RHEA:11352"/>
        <dbReference type="ChEBI" id="CHEBI:22191"/>
        <dbReference type="ChEBI" id="CHEBI:30089"/>
        <dbReference type="ChEBI" id="CHEBI:30616"/>
        <dbReference type="ChEBI" id="CHEBI:456216"/>
        <dbReference type="EC" id="2.7.2.1"/>
    </reaction>
</comment>
<name>A0A449BJR8_9MOLU</name>
<dbReference type="GO" id="GO:0005524">
    <property type="term" value="F:ATP binding"/>
    <property type="evidence" value="ECO:0007669"/>
    <property type="project" value="UniProtKB-KW"/>
</dbReference>
<proteinExistence type="inferred from homology"/>
<feature type="binding site" evidence="7">
    <location>
        <position position="14"/>
    </location>
    <ligand>
        <name>ATP</name>
        <dbReference type="ChEBI" id="CHEBI:30616"/>
    </ligand>
</feature>
<dbReference type="GO" id="GO:0005737">
    <property type="term" value="C:cytoplasm"/>
    <property type="evidence" value="ECO:0007669"/>
    <property type="project" value="UniProtKB-SubCell"/>
</dbReference>
<evidence type="ECO:0000313" key="10">
    <source>
        <dbReference type="Proteomes" id="UP000290909"/>
    </source>
</evidence>
<dbReference type="NCBIfam" id="TIGR00016">
    <property type="entry name" value="ackA"/>
    <property type="match status" value="1"/>
</dbReference>
<dbReference type="KEGG" id="ahk:NCTC10172_00731"/>
<dbReference type="InterPro" id="IPR000890">
    <property type="entry name" value="Aliphatic_acid_kin_short-chain"/>
</dbReference>
<dbReference type="STRING" id="1408416.GCA_000702765_00071"/>
<comment type="similarity">
    <text evidence="1 7 8">Belongs to the acetokinase family.</text>
</comment>
<dbReference type="InterPro" id="IPR023865">
    <property type="entry name" value="Aliphatic_acid_kinase_CS"/>
</dbReference>
<keyword evidence="7" id="KW-0963">Cytoplasm</keyword>
<dbReference type="EC" id="2.7.2.1" evidence="7"/>
<feature type="binding site" evidence="7">
    <location>
        <position position="378"/>
    </location>
    <ligand>
        <name>Mg(2+)</name>
        <dbReference type="ChEBI" id="CHEBI:18420"/>
    </ligand>
</feature>
<feature type="binding site" evidence="7">
    <location>
        <position position="7"/>
    </location>
    <ligand>
        <name>Mg(2+)</name>
        <dbReference type="ChEBI" id="CHEBI:18420"/>
    </ligand>
</feature>
<dbReference type="HAMAP" id="MF_00020">
    <property type="entry name" value="Acetate_kinase"/>
    <property type="match status" value="1"/>
</dbReference>
<evidence type="ECO:0000256" key="5">
    <source>
        <dbReference type="ARBA" id="ARBA00022777"/>
    </source>
</evidence>
<comment type="function">
    <text evidence="7">Catalyzes the formation of acetyl phosphate from acetate and ATP. Can also catalyze the reverse reaction.</text>
</comment>
<accession>A0A449BJR8</accession>
<dbReference type="Proteomes" id="UP000290909">
    <property type="component" value="Chromosome"/>
</dbReference>
<feature type="binding site" evidence="7">
    <location>
        <begin position="326"/>
        <end position="330"/>
    </location>
    <ligand>
        <name>ATP</name>
        <dbReference type="ChEBI" id="CHEBI:30616"/>
    </ligand>
</feature>
<keyword evidence="7" id="KW-0460">Magnesium</keyword>
<evidence type="ECO:0000256" key="4">
    <source>
        <dbReference type="ARBA" id="ARBA00022741"/>
    </source>
</evidence>
<keyword evidence="5 7" id="KW-0418">Kinase</keyword>
<dbReference type="PIRSF" id="PIRSF000722">
    <property type="entry name" value="Acetate_prop_kin"/>
    <property type="match status" value="1"/>
</dbReference>
<comment type="subcellular location">
    <subcellularLocation>
        <location evidence="7">Cytoplasm</location>
    </subcellularLocation>
</comment>
<keyword evidence="6 7" id="KW-0067">ATP-binding</keyword>